<evidence type="ECO:0000256" key="5">
    <source>
        <dbReference type="ARBA" id="ARBA00023004"/>
    </source>
</evidence>
<protein>
    <submittedName>
        <fullName evidence="9">Glucose/arabinose dehydrogenase</fullName>
    </submittedName>
</protein>
<evidence type="ECO:0000256" key="2">
    <source>
        <dbReference type="ARBA" id="ARBA00022617"/>
    </source>
</evidence>
<dbReference type="PROSITE" id="PS51007">
    <property type="entry name" value="CYTC"/>
    <property type="match status" value="1"/>
</dbReference>
<dbReference type="InterPro" id="IPR022409">
    <property type="entry name" value="PKD/Chitinase_dom"/>
</dbReference>
<evidence type="ECO:0000256" key="4">
    <source>
        <dbReference type="ARBA" id="ARBA00022982"/>
    </source>
</evidence>
<dbReference type="SUPFAM" id="SSF49299">
    <property type="entry name" value="PKD domain"/>
    <property type="match status" value="1"/>
</dbReference>
<dbReference type="PRINTS" id="PR00606">
    <property type="entry name" value="CYTCHROMECID"/>
</dbReference>
<comment type="caution">
    <text evidence="9">The sequence shown here is derived from an EMBL/GenBank/DDBJ whole genome shotgun (WGS) entry which is preliminary data.</text>
</comment>
<comment type="PTM">
    <text evidence="6">Binds 1 heme c group covalently per subunit.</text>
</comment>
<dbReference type="SUPFAM" id="SSF46626">
    <property type="entry name" value="Cytochrome c"/>
    <property type="match status" value="1"/>
</dbReference>
<dbReference type="GO" id="GO:0005506">
    <property type="term" value="F:iron ion binding"/>
    <property type="evidence" value="ECO:0007669"/>
    <property type="project" value="InterPro"/>
</dbReference>
<evidence type="ECO:0000259" key="7">
    <source>
        <dbReference type="PROSITE" id="PS50093"/>
    </source>
</evidence>
<dbReference type="Gene3D" id="2.60.120.260">
    <property type="entry name" value="Galactose-binding domain-like"/>
    <property type="match status" value="1"/>
</dbReference>
<accession>A0A4R6SZW3</accession>
<keyword evidence="3 6" id="KW-0479">Metal-binding</keyword>
<dbReference type="InterPro" id="IPR011042">
    <property type="entry name" value="6-blade_b-propeller_TolB-like"/>
</dbReference>
<evidence type="ECO:0000256" key="3">
    <source>
        <dbReference type="ARBA" id="ARBA00022723"/>
    </source>
</evidence>
<feature type="domain" description="PKD" evidence="7">
    <location>
        <begin position="536"/>
        <end position="589"/>
    </location>
</feature>
<reference evidence="9 10" key="1">
    <citation type="submission" date="2019-03" db="EMBL/GenBank/DDBJ databases">
        <title>Genomic Encyclopedia of Archaeal and Bacterial Type Strains, Phase II (KMG-II): from individual species to whole genera.</title>
        <authorList>
            <person name="Goeker M."/>
        </authorList>
    </citation>
    <scope>NUCLEOTIDE SEQUENCE [LARGE SCALE GENOMIC DNA]</scope>
    <source>
        <strain evidence="9 10">DSM 19035</strain>
    </source>
</reference>
<proteinExistence type="predicted"/>
<gene>
    <name evidence="9" type="ORF">ATK78_0760</name>
</gene>
<dbReference type="PANTHER" id="PTHR19328:SF75">
    <property type="entry name" value="ALDOSE SUGAR DEHYDROGENASE YLII"/>
    <property type="match status" value="1"/>
</dbReference>
<dbReference type="InterPro" id="IPR012938">
    <property type="entry name" value="Glc/Sorbosone_DH"/>
</dbReference>
<dbReference type="AlphaFoldDB" id="A0A4R6SZW3"/>
<dbReference type="OrthoDB" id="9816308at2"/>
<dbReference type="EMBL" id="SNYC01000003">
    <property type="protein sequence ID" value="TDQ11637.1"/>
    <property type="molecule type" value="Genomic_DNA"/>
</dbReference>
<dbReference type="InterPro" id="IPR000601">
    <property type="entry name" value="PKD_dom"/>
</dbReference>
<keyword evidence="5 6" id="KW-0408">Iron</keyword>
<dbReference type="CDD" id="cd04084">
    <property type="entry name" value="CBM6_xylanase-like"/>
    <property type="match status" value="1"/>
</dbReference>
<evidence type="ECO:0000256" key="1">
    <source>
        <dbReference type="ARBA" id="ARBA00022448"/>
    </source>
</evidence>
<dbReference type="InterPro" id="IPR011041">
    <property type="entry name" value="Quinoprot_gluc/sorb_DH_b-prop"/>
</dbReference>
<keyword evidence="2 6" id="KW-0349">Heme</keyword>
<name>A0A4R6SZW3_9SPHI</name>
<dbReference type="Pfam" id="PF00034">
    <property type="entry name" value="Cytochrom_C"/>
    <property type="match status" value="1"/>
</dbReference>
<dbReference type="GO" id="GO:0009055">
    <property type="term" value="F:electron transfer activity"/>
    <property type="evidence" value="ECO:0007669"/>
    <property type="project" value="InterPro"/>
</dbReference>
<evidence type="ECO:0000313" key="10">
    <source>
        <dbReference type="Proteomes" id="UP000295620"/>
    </source>
</evidence>
<dbReference type="InterPro" id="IPR035986">
    <property type="entry name" value="PKD_dom_sf"/>
</dbReference>
<dbReference type="Gene3D" id="2.60.40.10">
    <property type="entry name" value="Immunoglobulins"/>
    <property type="match status" value="1"/>
</dbReference>
<feature type="binding site" description="covalent" evidence="6">
    <location>
        <position position="670"/>
    </location>
    <ligand>
        <name>heme c</name>
        <dbReference type="ChEBI" id="CHEBI:61717"/>
    </ligand>
</feature>
<keyword evidence="10" id="KW-1185">Reference proteome</keyword>
<feature type="binding site" description="covalent" evidence="6">
    <location>
        <position position="674"/>
    </location>
    <ligand>
        <name>heme c</name>
        <dbReference type="ChEBI" id="CHEBI:61717"/>
    </ligand>
</feature>
<feature type="binding site" description="covalent" evidence="6">
    <location>
        <position position="719"/>
    </location>
    <ligand>
        <name>heme c</name>
        <dbReference type="ChEBI" id="CHEBI:61717"/>
    </ligand>
</feature>
<keyword evidence="1" id="KW-0813">Transport</keyword>
<dbReference type="GO" id="GO:0020037">
    <property type="term" value="F:heme binding"/>
    <property type="evidence" value="ECO:0007669"/>
    <property type="project" value="InterPro"/>
</dbReference>
<organism evidence="9 10">
    <name type="scientific">Pedobacter metabolipauper</name>
    <dbReference type="NCBI Taxonomy" id="425513"/>
    <lineage>
        <taxon>Bacteria</taxon>
        <taxon>Pseudomonadati</taxon>
        <taxon>Bacteroidota</taxon>
        <taxon>Sphingobacteriia</taxon>
        <taxon>Sphingobacteriales</taxon>
        <taxon>Sphingobacteriaceae</taxon>
        <taxon>Pedobacter</taxon>
    </lineage>
</organism>
<dbReference type="InterPro" id="IPR002324">
    <property type="entry name" value="Cyt_c_ID"/>
</dbReference>
<evidence type="ECO:0000313" key="9">
    <source>
        <dbReference type="EMBL" id="TDQ11637.1"/>
    </source>
</evidence>
<dbReference type="Gene3D" id="2.120.10.30">
    <property type="entry name" value="TolB, C-terminal domain"/>
    <property type="match status" value="1"/>
</dbReference>
<dbReference type="Proteomes" id="UP000295620">
    <property type="component" value="Unassembled WGS sequence"/>
</dbReference>
<evidence type="ECO:0000259" key="8">
    <source>
        <dbReference type="PROSITE" id="PS51007"/>
    </source>
</evidence>
<dbReference type="SUPFAM" id="SSF50952">
    <property type="entry name" value="Soluble quinoprotein glucose dehydrogenase"/>
    <property type="match status" value="1"/>
</dbReference>
<keyword evidence="4" id="KW-0249">Electron transport</keyword>
<dbReference type="Gene3D" id="1.10.760.10">
    <property type="entry name" value="Cytochrome c-like domain"/>
    <property type="match status" value="1"/>
</dbReference>
<sequence>MLYLYMIYTQTIILMKTPFALLVSGIAFTILTPLTRPAAIVLSNLNPTTKKILQIDTPDQDRFIKVKLVQGQFTEPTEIAVLPNLDILISQRRGEFLLYKNQTKTLKPAGKLDVYAKTNTPDVNAEEGLLGVTIDPDFAKNQYVYAFYSPLKTSVNRLSRFKLIDDKITVASEKVILEFYSQREICCHTGGSIAFGPGGLLYISTGDNSTPFDVPNQQYVNKGYAPLDNRKGLHQYDARRSAGNTNDLRGKILRIKINEDGTYTTPDDNLFAKNDPKAKPEIYVMGNRNPYRISVDQKTGFLYWGEVGPDASNDDELRGPRGYDEVNQARKAGNFGWPLFIGNNYPYRAYDFTNGTNGAAFNPSAPVNNSPNNTGLNELPKAQPAYIWYPYGESKEFPQVGSGGRTAMAGPVYYGKPGASPYPAYYEGKLLIYEWVRGWVKAVTMAPNGDYISMEPFLSNISLAAPIDMELGPDGKLYILEYGKGWFTKNPDAGIVRIDYLAGNRPPQITKLDIQKTSGLLPFKLIAKVEAKDPDGDNLTYVWNLGKGVKKTTTIPEFQYTFTKAGEYPISVQVIDPGKASSASAVIPVFAGNEHPSVKIATTGNKSFYFPGTPVNYQVTVTDKGAVVDKSRIYISSTYTEGLDMAGAQLGHQAAAQTLVGRSLMMKSDCSACHKTDTKSIGPAFKQVSTKYQSNTKAVAYVSSKIIKGSKGVWGEVPMPAHPAMKESEARQIAEWIMSLSATASTKPSLPAMGKITPPAEVNKNKPVLEIKASYSDLGSAGLKSLTASNMLNLRSNEIDASNLKGISGFARKESNGNESLIFPENGGWIRLRQIDLTNIASIGTAVVDAAGNPGYAFEVRLDTENGQLIGEAAGIGTPITISPVTDAKFHDVYIKVKAKDATVKDRPSLKSIQFKTK</sequence>
<feature type="domain" description="Cytochrome c" evidence="8">
    <location>
        <begin position="656"/>
        <end position="741"/>
    </location>
</feature>
<dbReference type="PROSITE" id="PS50093">
    <property type="entry name" value="PKD"/>
    <property type="match status" value="1"/>
</dbReference>
<dbReference type="PANTHER" id="PTHR19328">
    <property type="entry name" value="HEDGEHOG-INTERACTING PROTEIN"/>
    <property type="match status" value="1"/>
</dbReference>
<dbReference type="CDD" id="cd00146">
    <property type="entry name" value="PKD"/>
    <property type="match status" value="1"/>
</dbReference>
<dbReference type="InterPro" id="IPR036909">
    <property type="entry name" value="Cyt_c-like_dom_sf"/>
</dbReference>
<dbReference type="InterPro" id="IPR009056">
    <property type="entry name" value="Cyt_c-like_dom"/>
</dbReference>
<dbReference type="Pfam" id="PF07995">
    <property type="entry name" value="GSDH"/>
    <property type="match status" value="1"/>
</dbReference>
<dbReference type="SMART" id="SM00089">
    <property type="entry name" value="PKD"/>
    <property type="match status" value="1"/>
</dbReference>
<evidence type="ECO:0000256" key="6">
    <source>
        <dbReference type="PIRSR" id="PIRSR602324-1"/>
    </source>
</evidence>
<dbReference type="InterPro" id="IPR013783">
    <property type="entry name" value="Ig-like_fold"/>
</dbReference>
<dbReference type="Pfam" id="PF00801">
    <property type="entry name" value="PKD"/>
    <property type="match status" value="1"/>
</dbReference>